<dbReference type="Gene3D" id="1.10.10.10">
    <property type="entry name" value="Winged helix-like DNA-binding domain superfamily/Winged helix DNA-binding domain"/>
    <property type="match status" value="1"/>
</dbReference>
<dbReference type="AlphaFoldDB" id="A0A1T5DT49"/>
<dbReference type="PROSITE" id="PS51197">
    <property type="entry name" value="HTH_RRF2_2"/>
    <property type="match status" value="1"/>
</dbReference>
<dbReference type="InterPro" id="IPR036388">
    <property type="entry name" value="WH-like_DNA-bd_sf"/>
</dbReference>
<dbReference type="Proteomes" id="UP000190230">
    <property type="component" value="Unassembled WGS sequence"/>
</dbReference>
<dbReference type="NCBIfam" id="TIGR00738">
    <property type="entry name" value="rrf2_super"/>
    <property type="match status" value="1"/>
</dbReference>
<evidence type="ECO:0000256" key="1">
    <source>
        <dbReference type="ARBA" id="ARBA00023125"/>
    </source>
</evidence>
<accession>A0A1T5DT49</accession>
<dbReference type="InterPro" id="IPR000944">
    <property type="entry name" value="Tscrpt_reg_Rrf2"/>
</dbReference>
<keyword evidence="1" id="KW-0238">DNA-binding</keyword>
<organism evidence="2 3">
    <name type="scientific">Salegentibacter holothuriorum</name>
    <dbReference type="NCBI Taxonomy" id="241145"/>
    <lineage>
        <taxon>Bacteria</taxon>
        <taxon>Pseudomonadati</taxon>
        <taxon>Bacteroidota</taxon>
        <taxon>Flavobacteriia</taxon>
        <taxon>Flavobacteriales</taxon>
        <taxon>Flavobacteriaceae</taxon>
        <taxon>Salegentibacter</taxon>
    </lineage>
</organism>
<sequence length="169" mass="18789">MVISVDAYLLDVSAEKLIINVKKSIFEYIRNMLSKKTKYGIKALAFIAKKSDRKPVQTSEISKSENISQKFLESILLELRKSGFLGSKKGKGGGYYLIKEPESILMTAVIRVLEGPIAMVPCVSLNYYEKCDDCPSEETCSVHSLMIQVRDSTLKVLGDNTLADISAKK</sequence>
<dbReference type="EMBL" id="FUYY01000006">
    <property type="protein sequence ID" value="SKB74957.1"/>
    <property type="molecule type" value="Genomic_DNA"/>
</dbReference>
<evidence type="ECO:0000313" key="2">
    <source>
        <dbReference type="EMBL" id="SKB74957.1"/>
    </source>
</evidence>
<dbReference type="GO" id="GO:0003677">
    <property type="term" value="F:DNA binding"/>
    <property type="evidence" value="ECO:0007669"/>
    <property type="project" value="UniProtKB-KW"/>
</dbReference>
<keyword evidence="3" id="KW-1185">Reference proteome</keyword>
<protein>
    <submittedName>
        <fullName evidence="2">Transcriptional regulator, BadM/Rrf2 family</fullName>
    </submittedName>
</protein>
<dbReference type="GO" id="GO:0005829">
    <property type="term" value="C:cytosol"/>
    <property type="evidence" value="ECO:0007669"/>
    <property type="project" value="TreeGrafter"/>
</dbReference>
<dbReference type="PANTHER" id="PTHR33221">
    <property type="entry name" value="WINGED HELIX-TURN-HELIX TRANSCRIPTIONAL REGULATOR, RRF2 FAMILY"/>
    <property type="match status" value="1"/>
</dbReference>
<name>A0A1T5DT49_9FLAO</name>
<evidence type="ECO:0000313" key="3">
    <source>
        <dbReference type="Proteomes" id="UP000190230"/>
    </source>
</evidence>
<dbReference type="STRING" id="241145.SAMN05660776_2800"/>
<proteinExistence type="predicted"/>
<dbReference type="PANTHER" id="PTHR33221:SF5">
    <property type="entry name" value="HTH-TYPE TRANSCRIPTIONAL REGULATOR ISCR"/>
    <property type="match status" value="1"/>
</dbReference>
<dbReference type="Pfam" id="PF02082">
    <property type="entry name" value="Rrf2"/>
    <property type="match status" value="1"/>
</dbReference>
<gene>
    <name evidence="2" type="ORF">SAMN05660776_2800</name>
</gene>
<dbReference type="GO" id="GO:0003700">
    <property type="term" value="F:DNA-binding transcription factor activity"/>
    <property type="evidence" value="ECO:0007669"/>
    <property type="project" value="TreeGrafter"/>
</dbReference>
<dbReference type="InterPro" id="IPR036390">
    <property type="entry name" value="WH_DNA-bd_sf"/>
</dbReference>
<reference evidence="3" key="1">
    <citation type="submission" date="2017-02" db="EMBL/GenBank/DDBJ databases">
        <authorList>
            <person name="Varghese N."/>
            <person name="Submissions S."/>
        </authorList>
    </citation>
    <scope>NUCLEOTIDE SEQUENCE [LARGE SCALE GENOMIC DNA]</scope>
    <source>
        <strain evidence="3">DSM 23405</strain>
    </source>
</reference>
<dbReference type="SUPFAM" id="SSF46785">
    <property type="entry name" value="Winged helix' DNA-binding domain"/>
    <property type="match status" value="1"/>
</dbReference>